<dbReference type="InterPro" id="IPR015840">
    <property type="entry name" value="DNA_MeTrfase_ParB"/>
</dbReference>
<protein>
    <recommendedName>
        <fullName evidence="5">Methyltransferase</fullName>
        <ecNumber evidence="5">2.1.1.-</ecNumber>
    </recommendedName>
</protein>
<keyword evidence="3" id="KW-0808">Transferase</keyword>
<keyword evidence="8" id="KW-1185">Reference proteome</keyword>
<dbReference type="EC" id="2.1.1.-" evidence="5"/>
<evidence type="ECO:0000256" key="1">
    <source>
        <dbReference type="ARBA" id="ARBA00006594"/>
    </source>
</evidence>
<dbReference type="InterPro" id="IPR029063">
    <property type="entry name" value="SAM-dependent_MTases_sf"/>
</dbReference>
<evidence type="ECO:0000256" key="3">
    <source>
        <dbReference type="ARBA" id="ARBA00022679"/>
    </source>
</evidence>
<dbReference type="RefSeq" id="WP_125598169.1">
    <property type="nucleotide sequence ID" value="NZ_JBHSSM010000016.1"/>
</dbReference>
<dbReference type="PROSITE" id="PS00092">
    <property type="entry name" value="N6_MTASE"/>
    <property type="match status" value="1"/>
</dbReference>
<evidence type="ECO:0000313" key="7">
    <source>
        <dbReference type="EMBL" id="MFC6315192.1"/>
    </source>
</evidence>
<dbReference type="SUPFAM" id="SSF53335">
    <property type="entry name" value="S-adenosyl-L-methionine-dependent methyltransferases"/>
    <property type="match status" value="1"/>
</dbReference>
<dbReference type="Gene3D" id="3.90.1530.10">
    <property type="entry name" value="Conserved hypothetical protein from pyrococcus furiosus pfu- 392566-001, ParB domain"/>
    <property type="match status" value="1"/>
</dbReference>
<dbReference type="SMART" id="SM00470">
    <property type="entry name" value="ParB"/>
    <property type="match status" value="1"/>
</dbReference>
<comment type="caution">
    <text evidence="7">The sequence shown here is derived from an EMBL/GenBank/DDBJ whole genome shotgun (WGS) entry which is preliminary data.</text>
</comment>
<organism evidence="7 8">
    <name type="scientific">Lapidilactobacillus achengensis</name>
    <dbReference type="NCBI Taxonomy" id="2486000"/>
    <lineage>
        <taxon>Bacteria</taxon>
        <taxon>Bacillati</taxon>
        <taxon>Bacillota</taxon>
        <taxon>Bacilli</taxon>
        <taxon>Lactobacillales</taxon>
        <taxon>Lactobacillaceae</taxon>
        <taxon>Lapidilactobacillus</taxon>
    </lineage>
</organism>
<keyword evidence="2" id="KW-0489">Methyltransferase</keyword>
<dbReference type="InterPro" id="IPR003115">
    <property type="entry name" value="ParB_N"/>
</dbReference>
<keyword evidence="4" id="KW-0680">Restriction system</keyword>
<dbReference type="PIRSF" id="PIRSF036758">
    <property type="entry name" value="Aden_M_ParB"/>
    <property type="match status" value="1"/>
</dbReference>
<dbReference type="Proteomes" id="UP001596310">
    <property type="component" value="Unassembled WGS sequence"/>
</dbReference>
<comment type="similarity">
    <text evidence="1 5">Belongs to the N(4)/N(6)-methyltransferase family.</text>
</comment>
<evidence type="ECO:0000256" key="5">
    <source>
        <dbReference type="RuleBase" id="RU362026"/>
    </source>
</evidence>
<name>A0ABW1UMK2_9LACO</name>
<dbReference type="Gene3D" id="3.40.50.150">
    <property type="entry name" value="Vaccinia Virus protein VP39"/>
    <property type="match status" value="1"/>
</dbReference>
<dbReference type="EMBL" id="JBHSSM010000016">
    <property type="protein sequence ID" value="MFC6315192.1"/>
    <property type="molecule type" value="Genomic_DNA"/>
</dbReference>
<gene>
    <name evidence="7" type="ORF">ACFQHW_06340</name>
</gene>
<dbReference type="PRINTS" id="PR00508">
    <property type="entry name" value="S21N4MTFRASE"/>
</dbReference>
<dbReference type="Pfam" id="PF02195">
    <property type="entry name" value="ParB_N"/>
    <property type="match status" value="1"/>
</dbReference>
<dbReference type="SUPFAM" id="SSF110849">
    <property type="entry name" value="ParB/Sulfiredoxin"/>
    <property type="match status" value="1"/>
</dbReference>
<dbReference type="Pfam" id="PF01555">
    <property type="entry name" value="N6_N4_Mtase"/>
    <property type="match status" value="1"/>
</dbReference>
<feature type="domain" description="ParB-like N-terminal" evidence="6">
    <location>
        <begin position="4"/>
        <end position="93"/>
    </location>
</feature>
<dbReference type="CDD" id="cd16401">
    <property type="entry name" value="ParB_N_like_MT"/>
    <property type="match status" value="1"/>
</dbReference>
<evidence type="ECO:0000256" key="4">
    <source>
        <dbReference type="ARBA" id="ARBA00022747"/>
    </source>
</evidence>
<dbReference type="InterPro" id="IPR002941">
    <property type="entry name" value="DNA_methylase_N4/N6"/>
</dbReference>
<dbReference type="InterPro" id="IPR002052">
    <property type="entry name" value="DNA_methylase_N6_adenine_CS"/>
</dbReference>
<evidence type="ECO:0000256" key="2">
    <source>
        <dbReference type="ARBA" id="ARBA00022603"/>
    </source>
</evidence>
<evidence type="ECO:0000313" key="8">
    <source>
        <dbReference type="Proteomes" id="UP001596310"/>
    </source>
</evidence>
<reference evidence="8" key="1">
    <citation type="journal article" date="2019" name="Int. J. Syst. Evol. Microbiol.">
        <title>The Global Catalogue of Microorganisms (GCM) 10K type strain sequencing project: providing services to taxonomists for standard genome sequencing and annotation.</title>
        <authorList>
            <consortium name="The Broad Institute Genomics Platform"/>
            <consortium name="The Broad Institute Genome Sequencing Center for Infectious Disease"/>
            <person name="Wu L."/>
            <person name="Ma J."/>
        </authorList>
    </citation>
    <scope>NUCLEOTIDE SEQUENCE [LARGE SCALE GENOMIC DNA]</scope>
    <source>
        <strain evidence="8">CCM 8897</strain>
    </source>
</reference>
<sequence length="420" mass="47996">MLIETKSIHELKNAEYNPRVELKPGMPEFEKLKSSIDTFGLVDPPIWNKQTGHLVGGHQRVAVAKLLGMTKLDVSVVDLSLVKEKQLNLALNKISGEWDEDKLAQLLDDLGDEVEITGFDEDEVSDLIQAMEHKDDQAVDVVEDDFDVNSFLKDDQEPTAKLGQIWKLGRHYLMCGDSTDKDSVSKLMQGHQADLIITDPPYNVAVESHSKELQDSGRDIILNDKLASNDFNSFLDQVFARYQEISKDTTPVYVFHSATYQREFENAMNKNGIVVRAQCIWVKNNATFGWAQYRWQHEPCFYAYFDGKSPSWYGDRKQTTVWRDELVEDISTVWEVSRDNTNEYMHPTQKPISLIKIPMVNSSKRDDIIVDLFGGSGSTLITAEQLKRSCYTMELDPKFCDVILNRFEKLTGIKSELLEH</sequence>
<evidence type="ECO:0000259" key="6">
    <source>
        <dbReference type="SMART" id="SM00470"/>
    </source>
</evidence>
<accession>A0ABW1UMK2</accession>
<proteinExistence type="inferred from homology"/>
<dbReference type="InterPro" id="IPR036086">
    <property type="entry name" value="ParB/Sulfiredoxin_sf"/>
</dbReference>
<dbReference type="InterPro" id="IPR001091">
    <property type="entry name" value="RM_Methyltransferase"/>
</dbReference>